<keyword evidence="2" id="KW-1185">Reference proteome</keyword>
<dbReference type="EMBL" id="MU866483">
    <property type="protein sequence ID" value="KAK4171937.1"/>
    <property type="molecule type" value="Genomic_DNA"/>
</dbReference>
<evidence type="ECO:0000313" key="2">
    <source>
        <dbReference type="Proteomes" id="UP001302321"/>
    </source>
</evidence>
<protein>
    <submittedName>
        <fullName evidence="1">Uncharacterized protein</fullName>
    </submittedName>
</protein>
<gene>
    <name evidence="1" type="ORF">QBC36DRAFT_294851</name>
</gene>
<reference evidence="1" key="2">
    <citation type="submission" date="2023-05" db="EMBL/GenBank/DDBJ databases">
        <authorList>
            <consortium name="Lawrence Berkeley National Laboratory"/>
            <person name="Steindorff A."/>
            <person name="Hensen N."/>
            <person name="Bonometti L."/>
            <person name="Westerberg I."/>
            <person name="Brannstrom I.O."/>
            <person name="Guillou S."/>
            <person name="Cros-Aarteil S."/>
            <person name="Calhoun S."/>
            <person name="Haridas S."/>
            <person name="Kuo A."/>
            <person name="Mondo S."/>
            <person name="Pangilinan J."/>
            <person name="Riley R."/>
            <person name="Labutti K."/>
            <person name="Andreopoulos B."/>
            <person name="Lipzen A."/>
            <person name="Chen C."/>
            <person name="Yanf M."/>
            <person name="Daum C."/>
            <person name="Ng V."/>
            <person name="Clum A."/>
            <person name="Ohm R."/>
            <person name="Martin F."/>
            <person name="Silar P."/>
            <person name="Natvig D."/>
            <person name="Lalanne C."/>
            <person name="Gautier V."/>
            <person name="Ament-Velasquez S.L."/>
            <person name="Kruys A."/>
            <person name="Hutchinson M.I."/>
            <person name="Powell A.J."/>
            <person name="Barry K."/>
            <person name="Miller A.N."/>
            <person name="Grigoriev I.V."/>
            <person name="Debuchy R."/>
            <person name="Gladieux P."/>
            <person name="Thoren M.H."/>
            <person name="Johannesson H."/>
        </authorList>
    </citation>
    <scope>NUCLEOTIDE SEQUENCE</scope>
    <source>
        <strain evidence="1">CBS 892.96</strain>
    </source>
</reference>
<dbReference type="AlphaFoldDB" id="A0AAN7A4B8"/>
<sequence>MKTSELLPLCIEELQTGCFHLEKKTHVKRDGVVSKGQMDYEHILDWTTSN</sequence>
<reference evidence="1" key="1">
    <citation type="journal article" date="2023" name="Mol. Phylogenet. Evol.">
        <title>Genome-scale phylogeny and comparative genomics of the fungal order Sordariales.</title>
        <authorList>
            <person name="Hensen N."/>
            <person name="Bonometti L."/>
            <person name="Westerberg I."/>
            <person name="Brannstrom I.O."/>
            <person name="Guillou S."/>
            <person name="Cros-Aarteil S."/>
            <person name="Calhoun S."/>
            <person name="Haridas S."/>
            <person name="Kuo A."/>
            <person name="Mondo S."/>
            <person name="Pangilinan J."/>
            <person name="Riley R."/>
            <person name="LaButti K."/>
            <person name="Andreopoulos B."/>
            <person name="Lipzen A."/>
            <person name="Chen C."/>
            <person name="Yan M."/>
            <person name="Daum C."/>
            <person name="Ng V."/>
            <person name="Clum A."/>
            <person name="Steindorff A."/>
            <person name="Ohm R.A."/>
            <person name="Martin F."/>
            <person name="Silar P."/>
            <person name="Natvig D.O."/>
            <person name="Lalanne C."/>
            <person name="Gautier V."/>
            <person name="Ament-Velasquez S.L."/>
            <person name="Kruys A."/>
            <person name="Hutchinson M.I."/>
            <person name="Powell A.J."/>
            <person name="Barry K."/>
            <person name="Miller A.N."/>
            <person name="Grigoriev I.V."/>
            <person name="Debuchy R."/>
            <person name="Gladieux P."/>
            <person name="Hiltunen Thoren M."/>
            <person name="Johannesson H."/>
        </authorList>
    </citation>
    <scope>NUCLEOTIDE SEQUENCE</scope>
    <source>
        <strain evidence="1">CBS 892.96</strain>
    </source>
</reference>
<dbReference type="Proteomes" id="UP001302321">
    <property type="component" value="Unassembled WGS sequence"/>
</dbReference>
<name>A0AAN7A4B8_9PEZI</name>
<comment type="caution">
    <text evidence="1">The sequence shown here is derived from an EMBL/GenBank/DDBJ whole genome shotgun (WGS) entry which is preliminary data.</text>
</comment>
<organism evidence="1 2">
    <name type="scientific">Triangularia setosa</name>
    <dbReference type="NCBI Taxonomy" id="2587417"/>
    <lineage>
        <taxon>Eukaryota</taxon>
        <taxon>Fungi</taxon>
        <taxon>Dikarya</taxon>
        <taxon>Ascomycota</taxon>
        <taxon>Pezizomycotina</taxon>
        <taxon>Sordariomycetes</taxon>
        <taxon>Sordariomycetidae</taxon>
        <taxon>Sordariales</taxon>
        <taxon>Podosporaceae</taxon>
        <taxon>Triangularia</taxon>
    </lineage>
</organism>
<proteinExistence type="predicted"/>
<evidence type="ECO:0000313" key="1">
    <source>
        <dbReference type="EMBL" id="KAK4171937.1"/>
    </source>
</evidence>
<accession>A0AAN7A4B8</accession>